<evidence type="ECO:0000313" key="2">
    <source>
        <dbReference type="EMBL" id="SLN38553.1"/>
    </source>
</evidence>
<dbReference type="EMBL" id="FWFW01000004">
    <property type="protein sequence ID" value="SLN38553.1"/>
    <property type="molecule type" value="Genomic_DNA"/>
</dbReference>
<reference evidence="2 3" key="1">
    <citation type="submission" date="2017-03" db="EMBL/GenBank/DDBJ databases">
        <authorList>
            <person name="Afonso C.L."/>
            <person name="Miller P.J."/>
            <person name="Scott M.A."/>
            <person name="Spackman E."/>
            <person name="Goraichik I."/>
            <person name="Dimitrov K.M."/>
            <person name="Suarez D.L."/>
            <person name="Swayne D.E."/>
        </authorList>
    </citation>
    <scope>NUCLEOTIDE SEQUENCE [LARGE SCALE GENOMIC DNA]</scope>
    <source>
        <strain evidence="2 3">CECT 7971</strain>
    </source>
</reference>
<sequence>MTTILLSGLLMGLGATIAMDLWALALNRVFGVGLSNWGNVGRWVVHLGRGTMFHDNISNAAPVHNETTIGWLFHYAVGLAYGVVLAVIMGADWLASPTFLPAWIFAIVTIGAGWFILQPGLGVGIAASKTATPWKARGMGLLAHTAFGFGLWITAVILA</sequence>
<proteinExistence type="predicted"/>
<evidence type="ECO:0008006" key="4">
    <source>
        <dbReference type="Google" id="ProtNLM"/>
    </source>
</evidence>
<dbReference type="InterPro" id="IPR021329">
    <property type="entry name" value="DUF2938"/>
</dbReference>
<dbReference type="Proteomes" id="UP000193307">
    <property type="component" value="Unassembled WGS sequence"/>
</dbReference>
<dbReference type="AlphaFoldDB" id="A0A1Y5SGI5"/>
<gene>
    <name evidence="2" type="ORF">PAM7971_01727</name>
</gene>
<accession>A0A1Y5SGI5</accession>
<organism evidence="2 3">
    <name type="scientific">Pacificibacter marinus</name>
    <dbReference type="NCBI Taxonomy" id="658057"/>
    <lineage>
        <taxon>Bacteria</taxon>
        <taxon>Pseudomonadati</taxon>
        <taxon>Pseudomonadota</taxon>
        <taxon>Alphaproteobacteria</taxon>
        <taxon>Rhodobacterales</taxon>
        <taxon>Roseobacteraceae</taxon>
        <taxon>Pacificibacter</taxon>
    </lineage>
</organism>
<dbReference type="OrthoDB" id="9812539at2"/>
<dbReference type="STRING" id="658057.SAMN04488032_103175"/>
<protein>
    <recommendedName>
        <fullName evidence="4">DUF2938 domain-containing protein</fullName>
    </recommendedName>
</protein>
<keyword evidence="1" id="KW-0472">Membrane</keyword>
<feature type="transmembrane region" description="Helical" evidence="1">
    <location>
        <begin position="102"/>
        <end position="127"/>
    </location>
</feature>
<keyword evidence="1" id="KW-0812">Transmembrane</keyword>
<dbReference type="Pfam" id="PF11158">
    <property type="entry name" value="DUF2938"/>
    <property type="match status" value="1"/>
</dbReference>
<feature type="transmembrane region" description="Helical" evidence="1">
    <location>
        <begin position="139"/>
        <end position="158"/>
    </location>
</feature>
<keyword evidence="3" id="KW-1185">Reference proteome</keyword>
<feature type="transmembrane region" description="Helical" evidence="1">
    <location>
        <begin position="72"/>
        <end position="95"/>
    </location>
</feature>
<evidence type="ECO:0000256" key="1">
    <source>
        <dbReference type="SAM" id="Phobius"/>
    </source>
</evidence>
<dbReference type="RefSeq" id="WP_085848735.1">
    <property type="nucleotide sequence ID" value="NZ_FNZV01000003.1"/>
</dbReference>
<evidence type="ECO:0000313" key="3">
    <source>
        <dbReference type="Proteomes" id="UP000193307"/>
    </source>
</evidence>
<keyword evidence="1" id="KW-1133">Transmembrane helix</keyword>
<name>A0A1Y5SGI5_9RHOB</name>